<accession>A0A699TUD3</accession>
<gene>
    <name evidence="1" type="ORF">Tci_885636</name>
</gene>
<dbReference type="EMBL" id="BKCJ011274051">
    <property type="protein sequence ID" value="GFD13667.1"/>
    <property type="molecule type" value="Genomic_DNA"/>
</dbReference>
<protein>
    <submittedName>
        <fullName evidence="1">Ribonuclease H-like domain-containing protein</fullName>
    </submittedName>
</protein>
<comment type="caution">
    <text evidence="1">The sequence shown here is derived from an EMBL/GenBank/DDBJ whole genome shotgun (WGS) entry which is preliminary data.</text>
</comment>
<evidence type="ECO:0000313" key="1">
    <source>
        <dbReference type="EMBL" id="GFD13667.1"/>
    </source>
</evidence>
<proteinExistence type="predicted"/>
<dbReference type="AlphaFoldDB" id="A0A699TUD3"/>
<reference evidence="1" key="1">
    <citation type="journal article" date="2019" name="Sci. Rep.">
        <title>Draft genome of Tanacetum cinerariifolium, the natural source of mosquito coil.</title>
        <authorList>
            <person name="Yamashiro T."/>
            <person name="Shiraishi A."/>
            <person name="Satake H."/>
            <person name="Nakayama K."/>
        </authorList>
    </citation>
    <scope>NUCLEOTIDE SEQUENCE</scope>
</reference>
<sequence>MFLFFANQSSSPHLDNEDLNQINQDDLEEMDLKWQVAMLFMRVKQFYKKTRRKLEFNGKEPVGFDKTKVEFITVIEEGTLPGIADQPGT</sequence>
<organism evidence="1">
    <name type="scientific">Tanacetum cinerariifolium</name>
    <name type="common">Dalmatian daisy</name>
    <name type="synonym">Chrysanthemum cinerariifolium</name>
    <dbReference type="NCBI Taxonomy" id="118510"/>
    <lineage>
        <taxon>Eukaryota</taxon>
        <taxon>Viridiplantae</taxon>
        <taxon>Streptophyta</taxon>
        <taxon>Embryophyta</taxon>
        <taxon>Tracheophyta</taxon>
        <taxon>Spermatophyta</taxon>
        <taxon>Magnoliopsida</taxon>
        <taxon>eudicotyledons</taxon>
        <taxon>Gunneridae</taxon>
        <taxon>Pentapetalae</taxon>
        <taxon>asterids</taxon>
        <taxon>campanulids</taxon>
        <taxon>Asterales</taxon>
        <taxon>Asteraceae</taxon>
        <taxon>Asteroideae</taxon>
        <taxon>Anthemideae</taxon>
        <taxon>Anthemidinae</taxon>
        <taxon>Tanacetum</taxon>
    </lineage>
</organism>
<name>A0A699TUD3_TANCI</name>